<reference evidence="2 3" key="1">
    <citation type="submission" date="2021-04" db="EMBL/GenBank/DDBJ databases">
        <authorList>
            <person name="Huq M.A."/>
        </authorList>
    </citation>
    <scope>NUCLEOTIDE SEQUENCE [LARGE SCALE GENOMIC DNA]</scope>
    <source>
        <strain evidence="2 3">MAH-13</strain>
    </source>
</reference>
<evidence type="ECO:0000256" key="1">
    <source>
        <dbReference type="SAM" id="MobiDB-lite"/>
    </source>
</evidence>
<protein>
    <submittedName>
        <fullName evidence="2">Uncharacterized protein</fullName>
    </submittedName>
</protein>
<dbReference type="EMBL" id="JAGJRS010000022">
    <property type="protein sequence ID" value="MBP1475133.1"/>
    <property type="molecule type" value="Genomic_DNA"/>
</dbReference>
<sequence length="63" mass="6872">MFHSRISDPLATEGLRRPTGAVRWFATMPLPGTTSQAPARAGATGPDGSFRFRMCLTDHRSKP</sequence>
<proteinExistence type="predicted"/>
<feature type="region of interest" description="Disordered" evidence="1">
    <location>
        <begin position="29"/>
        <end position="48"/>
    </location>
</feature>
<comment type="caution">
    <text evidence="2">The sequence shown here is derived from an EMBL/GenBank/DDBJ whole genome shotgun (WGS) entry which is preliminary data.</text>
</comment>
<organism evidence="2 3">
    <name type="scientific">Frateuria flava</name>
    <dbReference type="NCBI Taxonomy" id="2821489"/>
    <lineage>
        <taxon>Bacteria</taxon>
        <taxon>Pseudomonadati</taxon>
        <taxon>Pseudomonadota</taxon>
        <taxon>Gammaproteobacteria</taxon>
        <taxon>Lysobacterales</taxon>
        <taxon>Rhodanobacteraceae</taxon>
        <taxon>Frateuria</taxon>
    </lineage>
</organism>
<evidence type="ECO:0000313" key="2">
    <source>
        <dbReference type="EMBL" id="MBP1475133.1"/>
    </source>
</evidence>
<evidence type="ECO:0000313" key="3">
    <source>
        <dbReference type="Proteomes" id="UP000823790"/>
    </source>
</evidence>
<name>A0ABS4DPZ3_9GAMM</name>
<keyword evidence="3" id="KW-1185">Reference proteome</keyword>
<gene>
    <name evidence="2" type="ORF">J7I44_12540</name>
</gene>
<accession>A0ABS4DPZ3</accession>
<dbReference type="RefSeq" id="WP_209621269.1">
    <property type="nucleotide sequence ID" value="NZ_JAGJRS010000022.1"/>
</dbReference>
<dbReference type="Proteomes" id="UP000823790">
    <property type="component" value="Unassembled WGS sequence"/>
</dbReference>